<evidence type="ECO:0000313" key="3">
    <source>
        <dbReference type="Proteomes" id="UP001476798"/>
    </source>
</evidence>
<feature type="region of interest" description="Disordered" evidence="1">
    <location>
        <begin position="1"/>
        <end position="28"/>
    </location>
</feature>
<comment type="caution">
    <text evidence="2">The sequence shown here is derived from an EMBL/GenBank/DDBJ whole genome shotgun (WGS) entry which is preliminary data.</text>
</comment>
<proteinExistence type="predicted"/>
<dbReference type="EMBL" id="JAHRIO010081227">
    <property type="protein sequence ID" value="MEQ2185259.1"/>
    <property type="molecule type" value="Genomic_DNA"/>
</dbReference>
<sequence length="135" mass="14913">LQPHMSRIPVRRAGSSDTPLPHIKASSTLSGDKEVSSTMKVLKLLRPGLHKHQAISGMFTHVFSLMSGSGGSTSPHPAWTTAAKLDGIPNRQLTLRICTSIGRAIETDYTTMVLYEYVTKEQLAGFDRYKVWLMD</sequence>
<organism evidence="2 3">
    <name type="scientific">Goodea atripinnis</name>
    <dbReference type="NCBI Taxonomy" id="208336"/>
    <lineage>
        <taxon>Eukaryota</taxon>
        <taxon>Metazoa</taxon>
        <taxon>Chordata</taxon>
        <taxon>Craniata</taxon>
        <taxon>Vertebrata</taxon>
        <taxon>Euteleostomi</taxon>
        <taxon>Actinopterygii</taxon>
        <taxon>Neopterygii</taxon>
        <taxon>Teleostei</taxon>
        <taxon>Neoteleostei</taxon>
        <taxon>Acanthomorphata</taxon>
        <taxon>Ovalentaria</taxon>
        <taxon>Atherinomorphae</taxon>
        <taxon>Cyprinodontiformes</taxon>
        <taxon>Goodeidae</taxon>
        <taxon>Goodea</taxon>
    </lineage>
</organism>
<dbReference type="Proteomes" id="UP001476798">
    <property type="component" value="Unassembled WGS sequence"/>
</dbReference>
<evidence type="ECO:0000256" key="1">
    <source>
        <dbReference type="SAM" id="MobiDB-lite"/>
    </source>
</evidence>
<gene>
    <name evidence="2" type="ORF">GOODEAATRI_016383</name>
</gene>
<protein>
    <submittedName>
        <fullName evidence="2">Uncharacterized protein</fullName>
    </submittedName>
</protein>
<accession>A0ABV0PP61</accession>
<evidence type="ECO:0000313" key="2">
    <source>
        <dbReference type="EMBL" id="MEQ2185259.1"/>
    </source>
</evidence>
<name>A0ABV0PP61_9TELE</name>
<reference evidence="2 3" key="1">
    <citation type="submission" date="2021-06" db="EMBL/GenBank/DDBJ databases">
        <authorList>
            <person name="Palmer J.M."/>
        </authorList>
    </citation>
    <scope>NUCLEOTIDE SEQUENCE [LARGE SCALE GENOMIC DNA]</scope>
    <source>
        <strain evidence="2 3">GA_2019</strain>
        <tissue evidence="2">Muscle</tissue>
    </source>
</reference>
<keyword evidence="3" id="KW-1185">Reference proteome</keyword>
<feature type="non-terminal residue" evidence="2">
    <location>
        <position position="1"/>
    </location>
</feature>